<name>A0A5C7ITW3_9ROSI</name>
<dbReference type="Proteomes" id="UP000323000">
    <property type="component" value="Chromosome 1"/>
</dbReference>
<feature type="region of interest" description="Disordered" evidence="1">
    <location>
        <begin position="179"/>
        <end position="201"/>
    </location>
</feature>
<protein>
    <recommendedName>
        <fullName evidence="4">Retrotransposon gag domain-containing protein</fullName>
    </recommendedName>
</protein>
<evidence type="ECO:0008006" key="4">
    <source>
        <dbReference type="Google" id="ProtNLM"/>
    </source>
</evidence>
<proteinExistence type="predicted"/>
<dbReference type="OrthoDB" id="913824at2759"/>
<evidence type="ECO:0000313" key="3">
    <source>
        <dbReference type="Proteomes" id="UP000323000"/>
    </source>
</evidence>
<sequence length="449" mass="50834">MSHLIGTGPKPGDSTYAAWDEADSMVMSWLWNSTTPEVSDTCMFLETAKDIWDTCMQTYSRVHDAAQIYDIKTRVLATKQGNRSIIEYSSILQNLWQESDHYQCIKMKCSDDAAVLKWFVEKDRIYTFLASLNAEFDAVRVQVLGKEDLPSLNEVIGIVQGEESRRGVMLDPQSAEGSAMVVRRASTRTSGNEKTGWTENSRSDSKDYVVCAYCKKPFHTKDKCWKLHGKPANFQPFQNRNWTVKNGQSRGSGQAHMTVVPSERQTDCFQDQTEFNREEIEKIQNLLGTLDTLDTSKSPKTVVSSPNVSVEKNKLIQDTNLPLQVYSRRRNITVQPMQFMKSAPDLRTENNTNTEVIFDPEIYGGGGAAPECAGSRTGFEKPVERLHVEPRVQLLGRISSGGGNMRLVSRFQFASFPWSFQQVSRVWRVRLQWSHQTIALSSDLRTLAL</sequence>
<keyword evidence="3" id="KW-1185">Reference proteome</keyword>
<gene>
    <name evidence="2" type="ORF">EZV62_001412</name>
</gene>
<evidence type="ECO:0000313" key="2">
    <source>
        <dbReference type="EMBL" id="TXG72833.1"/>
    </source>
</evidence>
<organism evidence="2 3">
    <name type="scientific">Acer yangbiense</name>
    <dbReference type="NCBI Taxonomy" id="1000413"/>
    <lineage>
        <taxon>Eukaryota</taxon>
        <taxon>Viridiplantae</taxon>
        <taxon>Streptophyta</taxon>
        <taxon>Embryophyta</taxon>
        <taxon>Tracheophyta</taxon>
        <taxon>Spermatophyta</taxon>
        <taxon>Magnoliopsida</taxon>
        <taxon>eudicotyledons</taxon>
        <taxon>Gunneridae</taxon>
        <taxon>Pentapetalae</taxon>
        <taxon>rosids</taxon>
        <taxon>malvids</taxon>
        <taxon>Sapindales</taxon>
        <taxon>Sapindaceae</taxon>
        <taxon>Hippocastanoideae</taxon>
        <taxon>Acereae</taxon>
        <taxon>Acer</taxon>
    </lineage>
</organism>
<dbReference type="PANTHER" id="PTHR34222:SF37">
    <property type="entry name" value="RETROTRANSPOSON GAG DOMAIN-CONTAINING PROTEIN"/>
    <property type="match status" value="1"/>
</dbReference>
<reference evidence="3" key="1">
    <citation type="journal article" date="2019" name="Gigascience">
        <title>De novo genome assembly of the endangered Acer yangbiense, a plant species with extremely small populations endemic to Yunnan Province, China.</title>
        <authorList>
            <person name="Yang J."/>
            <person name="Wariss H.M."/>
            <person name="Tao L."/>
            <person name="Zhang R."/>
            <person name="Yun Q."/>
            <person name="Hollingsworth P."/>
            <person name="Dao Z."/>
            <person name="Luo G."/>
            <person name="Guo H."/>
            <person name="Ma Y."/>
            <person name="Sun W."/>
        </authorList>
    </citation>
    <scope>NUCLEOTIDE SEQUENCE [LARGE SCALE GENOMIC DNA]</scope>
    <source>
        <strain evidence="3">cv. Malutang</strain>
    </source>
</reference>
<dbReference type="PANTHER" id="PTHR34222">
    <property type="entry name" value="GAG_PRE-INTEGRS DOMAIN-CONTAINING PROTEIN"/>
    <property type="match status" value="1"/>
</dbReference>
<dbReference type="AlphaFoldDB" id="A0A5C7ITW3"/>
<accession>A0A5C7ITW3</accession>
<dbReference type="EMBL" id="VAHF01000001">
    <property type="protein sequence ID" value="TXG72833.1"/>
    <property type="molecule type" value="Genomic_DNA"/>
</dbReference>
<feature type="compositionally biased region" description="Polar residues" evidence="1">
    <location>
        <begin position="187"/>
        <end position="200"/>
    </location>
</feature>
<evidence type="ECO:0000256" key="1">
    <source>
        <dbReference type="SAM" id="MobiDB-lite"/>
    </source>
</evidence>
<comment type="caution">
    <text evidence="2">The sequence shown here is derived from an EMBL/GenBank/DDBJ whole genome shotgun (WGS) entry which is preliminary data.</text>
</comment>